<feature type="transmembrane region" description="Helical" evidence="1">
    <location>
        <begin position="60"/>
        <end position="79"/>
    </location>
</feature>
<reference evidence="2 3" key="1">
    <citation type="submission" date="2021-05" db="EMBL/GenBank/DDBJ databases">
        <title>Comparative genomic studies on the polysaccharide-degrading batcterial strains of the Flammeovirga genus.</title>
        <authorList>
            <person name="Zewei F."/>
            <person name="Zheng Z."/>
            <person name="Yu L."/>
            <person name="Ruyue G."/>
            <person name="Yanhong M."/>
            <person name="Yuanyuan C."/>
            <person name="Jingyan G."/>
            <person name="Wenjun H."/>
        </authorList>
    </citation>
    <scope>NUCLEOTIDE SEQUENCE [LARGE SCALE GENOMIC DNA]</scope>
    <source>
        <strain evidence="2 3">YS10</strain>
    </source>
</reference>
<gene>
    <name evidence="2" type="ORF">KM029_01970</name>
</gene>
<evidence type="ECO:0000256" key="1">
    <source>
        <dbReference type="SAM" id="Phobius"/>
    </source>
</evidence>
<sequence>MLAKIDKLSSYKSVYIIKSSQSLKLSDMNTMLTIYLIIANFAIVVKCYQVFLKKMLVQRAFVALAFIIFGLITVDMFFYGQVTNGYGITSFGLN</sequence>
<accession>A0ABX8GXR9</accession>
<protein>
    <submittedName>
        <fullName evidence="2">Uncharacterized protein</fullName>
    </submittedName>
</protein>
<keyword evidence="3" id="KW-1185">Reference proteome</keyword>
<keyword evidence="1" id="KW-0812">Transmembrane</keyword>
<keyword evidence="1" id="KW-1133">Transmembrane helix</keyword>
<evidence type="ECO:0000313" key="3">
    <source>
        <dbReference type="Proteomes" id="UP000682802"/>
    </source>
</evidence>
<feature type="transmembrane region" description="Helical" evidence="1">
    <location>
        <begin position="28"/>
        <end position="48"/>
    </location>
</feature>
<dbReference type="EMBL" id="CP076128">
    <property type="protein sequence ID" value="QWG07730.1"/>
    <property type="molecule type" value="Genomic_DNA"/>
</dbReference>
<dbReference type="Proteomes" id="UP000682802">
    <property type="component" value="Chromosome 1"/>
</dbReference>
<proteinExistence type="predicted"/>
<organism evidence="2 3">
    <name type="scientific">Flammeovirga kamogawensis</name>
    <dbReference type="NCBI Taxonomy" id="373891"/>
    <lineage>
        <taxon>Bacteria</taxon>
        <taxon>Pseudomonadati</taxon>
        <taxon>Bacteroidota</taxon>
        <taxon>Cytophagia</taxon>
        <taxon>Cytophagales</taxon>
        <taxon>Flammeovirgaceae</taxon>
        <taxon>Flammeovirga</taxon>
    </lineage>
</organism>
<name>A0ABX8GXR9_9BACT</name>
<dbReference type="RefSeq" id="WP_144075112.1">
    <property type="nucleotide sequence ID" value="NZ_CP076128.1"/>
</dbReference>
<keyword evidence="1" id="KW-0472">Membrane</keyword>
<evidence type="ECO:0000313" key="2">
    <source>
        <dbReference type="EMBL" id="QWG07730.1"/>
    </source>
</evidence>